<keyword evidence="5" id="KW-0539">Nucleus</keyword>
<dbReference type="SUPFAM" id="SSF46565">
    <property type="entry name" value="Chaperone J-domain"/>
    <property type="match status" value="1"/>
</dbReference>
<organism evidence="7 8">
    <name type="scientific">Botryosphaeria parva (strain UCR-NP2)</name>
    <name type="common">Grapevine canker fungus</name>
    <name type="synonym">Neofusicoccum parvum</name>
    <dbReference type="NCBI Taxonomy" id="1287680"/>
    <lineage>
        <taxon>Eukaryota</taxon>
        <taxon>Fungi</taxon>
        <taxon>Dikarya</taxon>
        <taxon>Ascomycota</taxon>
        <taxon>Pezizomycotina</taxon>
        <taxon>Dothideomycetes</taxon>
        <taxon>Dothideomycetes incertae sedis</taxon>
        <taxon>Botryosphaeriales</taxon>
        <taxon>Botryosphaeriaceae</taxon>
        <taxon>Neofusicoccum</taxon>
    </lineage>
</organism>
<dbReference type="Pfam" id="PF00226">
    <property type="entry name" value="DnaJ"/>
    <property type="match status" value="1"/>
</dbReference>
<name>R1GFW1_BOTPV</name>
<protein>
    <submittedName>
        <fullName evidence="7">Putative chaperone protein</fullName>
    </submittedName>
</protein>
<dbReference type="CDD" id="cd06257">
    <property type="entry name" value="DnaJ"/>
    <property type="match status" value="1"/>
</dbReference>
<dbReference type="Gene3D" id="1.10.287.110">
    <property type="entry name" value="DnaJ domain"/>
    <property type="match status" value="1"/>
</dbReference>
<evidence type="ECO:0000256" key="5">
    <source>
        <dbReference type="ARBA" id="ARBA00023242"/>
    </source>
</evidence>
<evidence type="ECO:0000256" key="2">
    <source>
        <dbReference type="ARBA" id="ARBA00004496"/>
    </source>
</evidence>
<gene>
    <name evidence="7" type="ORF">UCRNP2_8433</name>
</gene>
<keyword evidence="4" id="KW-0143">Chaperone</keyword>
<evidence type="ECO:0000256" key="4">
    <source>
        <dbReference type="ARBA" id="ARBA00023186"/>
    </source>
</evidence>
<dbReference type="HOGENOM" id="CLU_735646_0_0_1"/>
<dbReference type="STRING" id="1287680.R1GFW1"/>
<dbReference type="GO" id="GO:0000390">
    <property type="term" value="P:spliceosomal complex disassembly"/>
    <property type="evidence" value="ECO:0007669"/>
    <property type="project" value="TreeGrafter"/>
</dbReference>
<dbReference type="SMART" id="SM00271">
    <property type="entry name" value="DnaJ"/>
    <property type="match status" value="1"/>
</dbReference>
<dbReference type="GO" id="GO:0005737">
    <property type="term" value="C:cytoplasm"/>
    <property type="evidence" value="ECO:0007669"/>
    <property type="project" value="UniProtKB-SubCell"/>
</dbReference>
<evidence type="ECO:0000313" key="8">
    <source>
        <dbReference type="Proteomes" id="UP000013521"/>
    </source>
</evidence>
<sequence length="376" mass="42216">MSSSTTDAAAADISDEARALIQTEHDLYALLGITAAADAGAIKSAWRKTSLKYHPDKNRDNPAAVETFYLAKNAAELLGSPGARAEQVFAFAKSGVKKERLPTMPTTFSSLPGEVRNKIYILYLNEDKGVYPVYRSNKAKIHPQIYTPAICKTNRAIRAETLSMYMSRIRWTVLGGVPGQIGSLSTTGRREGYVMNLIHRDRNVAYQEWVVEPLDWTDKELWHADDVAEGFWAHWCGVVERMGRAAENGIGRLRIRAYAHRCAARKNVQLVAPLYIYGPRLVNEIGLFAFDVDLVRTGRQWRRRKALVGGRVPARLQKDFDDAEVYLESLLVPLRQKRAEGLMRVADIKHLAETFVKYVEAIGMDDCSKELKAITC</sequence>
<evidence type="ECO:0000256" key="3">
    <source>
        <dbReference type="ARBA" id="ARBA00022490"/>
    </source>
</evidence>
<accession>R1GFW1</accession>
<dbReference type="KEGG" id="npa:UCRNP2_8433"/>
<dbReference type="InterPro" id="IPR001623">
    <property type="entry name" value="DnaJ_domain"/>
</dbReference>
<feature type="domain" description="J" evidence="6">
    <location>
        <begin position="26"/>
        <end position="83"/>
    </location>
</feature>
<dbReference type="OrthoDB" id="62952at2759"/>
<dbReference type="PROSITE" id="PS50076">
    <property type="entry name" value="DNAJ_2"/>
    <property type="match status" value="1"/>
</dbReference>
<evidence type="ECO:0000259" key="6">
    <source>
        <dbReference type="PROSITE" id="PS50076"/>
    </source>
</evidence>
<dbReference type="PANTHER" id="PTHR44313:SF1">
    <property type="entry name" value="DNAJ HOMOLOG SUBFAMILY C MEMBER 17"/>
    <property type="match status" value="1"/>
</dbReference>
<reference evidence="8" key="1">
    <citation type="journal article" date="2013" name="Genome Announc.">
        <title>Draft genome sequence of Neofusicoccum parvum isolate UCR-NP2, a fungal vascular pathogen associated with grapevine cankers.</title>
        <authorList>
            <person name="Blanco-Ulate B."/>
            <person name="Rolshausen P."/>
            <person name="Cantu D."/>
        </authorList>
    </citation>
    <scope>NUCLEOTIDE SEQUENCE [LARGE SCALE GENOMIC DNA]</scope>
    <source>
        <strain evidence="8">UCR-NP2</strain>
    </source>
</reference>
<proteinExistence type="predicted"/>
<dbReference type="GO" id="GO:0005681">
    <property type="term" value="C:spliceosomal complex"/>
    <property type="evidence" value="ECO:0007669"/>
    <property type="project" value="TreeGrafter"/>
</dbReference>
<dbReference type="eggNOG" id="KOG0691">
    <property type="taxonomic scope" value="Eukaryota"/>
</dbReference>
<dbReference type="PANTHER" id="PTHR44313">
    <property type="entry name" value="DNAJ HOMOLOG SUBFAMILY C MEMBER 17"/>
    <property type="match status" value="1"/>
</dbReference>
<dbReference type="InterPro" id="IPR036869">
    <property type="entry name" value="J_dom_sf"/>
</dbReference>
<dbReference type="InterPro" id="IPR052094">
    <property type="entry name" value="Pre-mRNA-splicing_ERAD"/>
</dbReference>
<keyword evidence="3" id="KW-0963">Cytoplasm</keyword>
<dbReference type="PRINTS" id="PR00625">
    <property type="entry name" value="JDOMAIN"/>
</dbReference>
<dbReference type="AlphaFoldDB" id="R1GFW1"/>
<dbReference type="EMBL" id="KB916662">
    <property type="protein sequence ID" value="EOD44844.1"/>
    <property type="molecule type" value="Genomic_DNA"/>
</dbReference>
<evidence type="ECO:0000313" key="7">
    <source>
        <dbReference type="EMBL" id="EOD44844.1"/>
    </source>
</evidence>
<evidence type="ECO:0000256" key="1">
    <source>
        <dbReference type="ARBA" id="ARBA00004123"/>
    </source>
</evidence>
<dbReference type="Proteomes" id="UP000013521">
    <property type="component" value="Unassembled WGS sequence"/>
</dbReference>
<comment type="subcellular location">
    <subcellularLocation>
        <location evidence="2">Cytoplasm</location>
    </subcellularLocation>
    <subcellularLocation>
        <location evidence="1">Nucleus</location>
    </subcellularLocation>
</comment>